<protein>
    <recommendedName>
        <fullName evidence="4">3-keto-disaccharide hydrolase domain-containing protein</fullName>
    </recommendedName>
</protein>
<dbReference type="EMBL" id="QDHA01000008">
    <property type="protein sequence ID" value="RCJ09851.1"/>
    <property type="molecule type" value="Genomic_DNA"/>
</dbReference>
<evidence type="ECO:0000313" key="2">
    <source>
        <dbReference type="EMBL" id="RCJ09851.1"/>
    </source>
</evidence>
<evidence type="ECO:0008006" key="4">
    <source>
        <dbReference type="Google" id="ProtNLM"/>
    </source>
</evidence>
<accession>A0A367PPL9</accession>
<reference evidence="2 3" key="1">
    <citation type="submission" date="2018-04" db="EMBL/GenBank/DDBJ databases">
        <title>Cupriavidus necator CR12 genome sequencing and assembly.</title>
        <authorList>
            <person name="Ben Fekih I."/>
            <person name="Mazhar H.S."/>
            <person name="Bello S.K."/>
            <person name="Rensing C."/>
        </authorList>
    </citation>
    <scope>NUCLEOTIDE SEQUENCE [LARGE SCALE GENOMIC DNA]</scope>
    <source>
        <strain evidence="2 3">CR12</strain>
    </source>
</reference>
<gene>
    <name evidence="2" type="ORF">DDK22_04345</name>
</gene>
<name>A0A367PPL9_CUPNE</name>
<comment type="caution">
    <text evidence="2">The sequence shown here is derived from an EMBL/GenBank/DDBJ whole genome shotgun (WGS) entry which is preliminary data.</text>
</comment>
<keyword evidence="1" id="KW-0732">Signal</keyword>
<feature type="chain" id="PRO_5017049674" description="3-keto-disaccharide hydrolase domain-containing protein" evidence="1">
    <location>
        <begin position="20"/>
        <end position="208"/>
    </location>
</feature>
<dbReference type="InterPro" id="IPR013320">
    <property type="entry name" value="ConA-like_dom_sf"/>
</dbReference>
<proteinExistence type="predicted"/>
<dbReference type="SUPFAM" id="SSF49899">
    <property type="entry name" value="Concanavalin A-like lectins/glucanases"/>
    <property type="match status" value="1"/>
</dbReference>
<dbReference type="Proteomes" id="UP000253501">
    <property type="component" value="Unassembled WGS sequence"/>
</dbReference>
<dbReference type="AlphaFoldDB" id="A0A367PPL9"/>
<evidence type="ECO:0000256" key="1">
    <source>
        <dbReference type="SAM" id="SignalP"/>
    </source>
</evidence>
<sequence length="208" mass="22554">MKPTLLIALLLGMAIPAMGETILFSQQRPGVLPAGWVCGVTGHGNPNWTIEPDSTGPNLGNVLRQSGSGDFPWCVKQDVSLADGFVEARFKPVAGREDQAGGVVWRWKDGNNYYVARANALEGNVSLYYTTGGRRHTIRYRDAPVAPGTWHLLRVEFTGPRIRVALDGKLYIDTSDKHIPGAGAIGVWTKADSVTLFDAISFGSNDTR</sequence>
<dbReference type="RefSeq" id="WP_114130873.1">
    <property type="nucleotide sequence ID" value="NZ_CP068435.1"/>
</dbReference>
<dbReference type="Gene3D" id="2.60.120.560">
    <property type="entry name" value="Exo-inulinase, domain 1"/>
    <property type="match status" value="1"/>
</dbReference>
<feature type="signal peptide" evidence="1">
    <location>
        <begin position="1"/>
        <end position="19"/>
    </location>
</feature>
<evidence type="ECO:0000313" key="3">
    <source>
        <dbReference type="Proteomes" id="UP000253501"/>
    </source>
</evidence>
<organism evidence="2 3">
    <name type="scientific">Cupriavidus necator</name>
    <name type="common">Alcaligenes eutrophus</name>
    <name type="synonym">Ralstonia eutropha</name>
    <dbReference type="NCBI Taxonomy" id="106590"/>
    <lineage>
        <taxon>Bacteria</taxon>
        <taxon>Pseudomonadati</taxon>
        <taxon>Pseudomonadota</taxon>
        <taxon>Betaproteobacteria</taxon>
        <taxon>Burkholderiales</taxon>
        <taxon>Burkholderiaceae</taxon>
        <taxon>Cupriavidus</taxon>
    </lineage>
</organism>